<keyword evidence="3" id="KW-1185">Reference proteome</keyword>
<organism evidence="2 3">
    <name type="scientific">Azospirillum picis</name>
    <dbReference type="NCBI Taxonomy" id="488438"/>
    <lineage>
        <taxon>Bacteria</taxon>
        <taxon>Pseudomonadati</taxon>
        <taxon>Pseudomonadota</taxon>
        <taxon>Alphaproteobacteria</taxon>
        <taxon>Rhodospirillales</taxon>
        <taxon>Azospirillaceae</taxon>
        <taxon>Azospirillum</taxon>
    </lineage>
</organism>
<dbReference type="EMBL" id="JAUSVU010000024">
    <property type="protein sequence ID" value="MDQ0536195.1"/>
    <property type="molecule type" value="Genomic_DNA"/>
</dbReference>
<name>A0ABU0MRT5_9PROT</name>
<reference evidence="2 3" key="1">
    <citation type="submission" date="2023-07" db="EMBL/GenBank/DDBJ databases">
        <title>Genomic Encyclopedia of Type Strains, Phase IV (KMG-IV): sequencing the most valuable type-strain genomes for metagenomic binning, comparative biology and taxonomic classification.</title>
        <authorList>
            <person name="Goeker M."/>
        </authorList>
    </citation>
    <scope>NUCLEOTIDE SEQUENCE [LARGE SCALE GENOMIC DNA]</scope>
    <source>
        <strain evidence="2 3">DSM 19922</strain>
    </source>
</reference>
<dbReference type="Proteomes" id="UP001244552">
    <property type="component" value="Unassembled WGS sequence"/>
</dbReference>
<dbReference type="GO" id="GO:0003677">
    <property type="term" value="F:DNA binding"/>
    <property type="evidence" value="ECO:0007669"/>
    <property type="project" value="UniProtKB-KW"/>
</dbReference>
<sequence length="97" mass="11132">MSVPTKLLRFPDVQARVGYTRVHIDRLERGGRFPKRVQIGARAVAWVESEIEDWLRRKMDSREEVATKNKEIGRSLAEARARASAKKRTEGQINATQ</sequence>
<feature type="region of interest" description="Disordered" evidence="1">
    <location>
        <begin position="74"/>
        <end position="97"/>
    </location>
</feature>
<evidence type="ECO:0000313" key="2">
    <source>
        <dbReference type="EMBL" id="MDQ0536195.1"/>
    </source>
</evidence>
<accession>A0ABU0MRT5</accession>
<protein>
    <submittedName>
        <fullName evidence="2">DNA-binding transcriptional regulator AlpA</fullName>
    </submittedName>
</protein>
<dbReference type="Pfam" id="PF05930">
    <property type="entry name" value="Phage_AlpA"/>
    <property type="match status" value="1"/>
</dbReference>
<evidence type="ECO:0000256" key="1">
    <source>
        <dbReference type="SAM" id="MobiDB-lite"/>
    </source>
</evidence>
<gene>
    <name evidence="2" type="ORF">QO018_005089</name>
</gene>
<comment type="caution">
    <text evidence="2">The sequence shown here is derived from an EMBL/GenBank/DDBJ whole genome shotgun (WGS) entry which is preliminary data.</text>
</comment>
<proteinExistence type="predicted"/>
<keyword evidence="2" id="KW-0238">DNA-binding</keyword>
<evidence type="ECO:0000313" key="3">
    <source>
        <dbReference type="Proteomes" id="UP001244552"/>
    </source>
</evidence>
<dbReference type="InterPro" id="IPR010260">
    <property type="entry name" value="AlpA"/>
</dbReference>
<dbReference type="RefSeq" id="WP_209988720.1">
    <property type="nucleotide sequence ID" value="NZ_JAGINO010000025.1"/>
</dbReference>
<dbReference type="Gene3D" id="1.10.238.160">
    <property type="match status" value="1"/>
</dbReference>